<dbReference type="EMBL" id="JACSPP010000006">
    <property type="protein sequence ID" value="MBD8039459.1"/>
    <property type="molecule type" value="Genomic_DNA"/>
</dbReference>
<evidence type="ECO:0000313" key="3">
    <source>
        <dbReference type="EMBL" id="MBD8039459.1"/>
    </source>
</evidence>
<feature type="compositionally biased region" description="Basic and acidic residues" evidence="1">
    <location>
        <begin position="48"/>
        <end position="60"/>
    </location>
</feature>
<dbReference type="RefSeq" id="WP_191762983.1">
    <property type="nucleotide sequence ID" value="NZ_JACSPP010000006.1"/>
</dbReference>
<keyword evidence="4" id="KW-1185">Reference proteome</keyword>
<keyword evidence="2" id="KW-1133">Transmembrane helix</keyword>
<dbReference type="Proteomes" id="UP000620874">
    <property type="component" value="Unassembled WGS sequence"/>
</dbReference>
<organism evidence="3 4">
    <name type="scientific">Phocaeicola intestinalis</name>
    <dbReference type="NCBI Taxonomy" id="2762212"/>
    <lineage>
        <taxon>Bacteria</taxon>
        <taxon>Pseudomonadati</taxon>
        <taxon>Bacteroidota</taxon>
        <taxon>Bacteroidia</taxon>
        <taxon>Bacteroidales</taxon>
        <taxon>Bacteroidaceae</taxon>
        <taxon>Phocaeicola</taxon>
    </lineage>
</organism>
<keyword evidence="2" id="KW-0472">Membrane</keyword>
<accession>A0ABR8Y607</accession>
<name>A0ABR8Y607_9BACT</name>
<gene>
    <name evidence="3" type="ORF">H9625_03155</name>
</gene>
<keyword evidence="2" id="KW-0812">Transmembrane</keyword>
<comment type="caution">
    <text evidence="3">The sequence shown here is derived from an EMBL/GenBank/DDBJ whole genome shotgun (WGS) entry which is preliminary data.</text>
</comment>
<feature type="transmembrane region" description="Helical" evidence="2">
    <location>
        <begin position="14"/>
        <end position="31"/>
    </location>
</feature>
<reference evidence="3 4" key="1">
    <citation type="submission" date="2020-08" db="EMBL/GenBank/DDBJ databases">
        <title>A Genomic Blueprint of the Chicken Gut Microbiome.</title>
        <authorList>
            <person name="Gilroy R."/>
            <person name="Ravi A."/>
            <person name="Getino M."/>
            <person name="Pursley I."/>
            <person name="Horton D.L."/>
            <person name="Alikhan N.-F."/>
            <person name="Baker D."/>
            <person name="Gharbi K."/>
            <person name="Hall N."/>
            <person name="Watson M."/>
            <person name="Adriaenssens E.M."/>
            <person name="Foster-Nyarko E."/>
            <person name="Jarju S."/>
            <person name="Secka A."/>
            <person name="Antonio M."/>
            <person name="Oren A."/>
            <person name="Chaudhuri R."/>
            <person name="La Ragione R.M."/>
            <person name="Hildebrand F."/>
            <person name="Pallen M.J."/>
        </authorList>
    </citation>
    <scope>NUCLEOTIDE SEQUENCE [LARGE SCALE GENOMIC DNA]</scope>
    <source>
        <strain evidence="3 4">Sa1CVN1</strain>
    </source>
</reference>
<protein>
    <submittedName>
        <fullName evidence="3">Uncharacterized protein</fullName>
    </submittedName>
</protein>
<evidence type="ECO:0000256" key="1">
    <source>
        <dbReference type="SAM" id="MobiDB-lite"/>
    </source>
</evidence>
<feature type="compositionally biased region" description="Polar residues" evidence="1">
    <location>
        <begin position="61"/>
        <end position="76"/>
    </location>
</feature>
<feature type="region of interest" description="Disordered" evidence="1">
    <location>
        <begin position="40"/>
        <end position="76"/>
    </location>
</feature>
<evidence type="ECO:0000256" key="2">
    <source>
        <dbReference type="SAM" id="Phobius"/>
    </source>
</evidence>
<sequence>MDLNTIFDGWGTELVSLLVGLLATGIGYRFYKNGKIYQKQKAGNNAKQKQEIKNSHEKNTSQKQEAGDNSEQIQIG</sequence>
<evidence type="ECO:0000313" key="4">
    <source>
        <dbReference type="Proteomes" id="UP000620874"/>
    </source>
</evidence>
<proteinExistence type="predicted"/>